<feature type="domain" description="NADH:quinone oxidoreductase/Mrp antiporter transmembrane" evidence="7">
    <location>
        <begin position="124"/>
        <end position="418"/>
    </location>
</feature>
<keyword evidence="2 5" id="KW-0812">Transmembrane</keyword>
<feature type="transmembrane region" description="Helical" evidence="5">
    <location>
        <begin position="130"/>
        <end position="149"/>
    </location>
</feature>
<keyword evidence="5" id="KW-0813">Transport</keyword>
<feature type="transmembrane region" description="Helical" evidence="5">
    <location>
        <begin position="107"/>
        <end position="124"/>
    </location>
</feature>
<dbReference type="GO" id="GO:0012505">
    <property type="term" value="C:endomembrane system"/>
    <property type="evidence" value="ECO:0007669"/>
    <property type="project" value="UniProtKB-SubCell"/>
</dbReference>
<dbReference type="EMBL" id="FNLN01000003">
    <property type="protein sequence ID" value="SDT85149.1"/>
    <property type="molecule type" value="Genomic_DNA"/>
</dbReference>
<feature type="transmembrane region" description="Helical" evidence="5">
    <location>
        <begin position="240"/>
        <end position="261"/>
    </location>
</feature>
<evidence type="ECO:0000256" key="6">
    <source>
        <dbReference type="RuleBase" id="RU000320"/>
    </source>
</evidence>
<dbReference type="GO" id="GO:0005886">
    <property type="term" value="C:plasma membrane"/>
    <property type="evidence" value="ECO:0007669"/>
    <property type="project" value="UniProtKB-SubCell"/>
</dbReference>
<feature type="transmembrane region" description="Helical" evidence="5">
    <location>
        <begin position="273"/>
        <end position="292"/>
    </location>
</feature>
<evidence type="ECO:0000313" key="11">
    <source>
        <dbReference type="Proteomes" id="UP000182882"/>
    </source>
</evidence>
<comment type="subcellular location">
    <subcellularLocation>
        <location evidence="5">Cell membrane</location>
        <topology evidence="5">Multi-pass membrane protein</topology>
    </subcellularLocation>
    <subcellularLocation>
        <location evidence="1">Endomembrane system</location>
        <topology evidence="1">Multi-pass membrane protein</topology>
    </subcellularLocation>
    <subcellularLocation>
        <location evidence="6">Membrane</location>
        <topology evidence="6">Multi-pass membrane protein</topology>
    </subcellularLocation>
</comment>
<evidence type="ECO:0000259" key="7">
    <source>
        <dbReference type="Pfam" id="PF00361"/>
    </source>
</evidence>
<feature type="transmembrane region" description="Helical" evidence="5">
    <location>
        <begin position="456"/>
        <end position="476"/>
    </location>
</feature>
<dbReference type="PANTHER" id="PTHR22773">
    <property type="entry name" value="NADH DEHYDROGENASE"/>
    <property type="match status" value="1"/>
</dbReference>
<feature type="transmembrane region" description="Helical" evidence="5">
    <location>
        <begin position="299"/>
        <end position="320"/>
    </location>
</feature>
<keyword evidence="11" id="KW-1185">Reference proteome</keyword>
<feature type="transmembrane region" description="Helical" evidence="5">
    <location>
        <begin position="38"/>
        <end position="57"/>
    </location>
</feature>
<dbReference type="AlphaFoldDB" id="A0A0S3AJ44"/>
<gene>
    <name evidence="5" type="primary">nuoN</name>
    <name evidence="8" type="ORF">SAMN05216406_103106</name>
    <name evidence="9" type="ORF">SAMN05421510_103021</name>
</gene>
<dbReference type="KEGG" id="nur:ATY38_06755"/>
<comment type="catalytic activity">
    <reaction evidence="5">
        <text>a quinone + NADH + 5 H(+)(in) = a quinol + NAD(+) + 4 H(+)(out)</text>
        <dbReference type="Rhea" id="RHEA:57888"/>
        <dbReference type="ChEBI" id="CHEBI:15378"/>
        <dbReference type="ChEBI" id="CHEBI:24646"/>
        <dbReference type="ChEBI" id="CHEBI:57540"/>
        <dbReference type="ChEBI" id="CHEBI:57945"/>
        <dbReference type="ChEBI" id="CHEBI:132124"/>
    </reaction>
</comment>
<feature type="transmembrane region" description="Helical" evidence="5">
    <location>
        <begin position="15"/>
        <end position="31"/>
    </location>
</feature>
<evidence type="ECO:0000256" key="3">
    <source>
        <dbReference type="ARBA" id="ARBA00022989"/>
    </source>
</evidence>
<feature type="transmembrane region" description="Helical" evidence="5">
    <location>
        <begin position="326"/>
        <end position="348"/>
    </location>
</feature>
<dbReference type="NCBIfam" id="NF004442">
    <property type="entry name" value="PRK05777.1-5"/>
    <property type="match status" value="1"/>
</dbReference>
<feature type="transmembrane region" description="Helical" evidence="5">
    <location>
        <begin position="77"/>
        <end position="95"/>
    </location>
</feature>
<organism evidence="9 10">
    <name type="scientific">Nitrosomonas ureae</name>
    <dbReference type="NCBI Taxonomy" id="44577"/>
    <lineage>
        <taxon>Bacteria</taxon>
        <taxon>Pseudomonadati</taxon>
        <taxon>Pseudomonadota</taxon>
        <taxon>Betaproteobacteria</taxon>
        <taxon>Nitrosomonadales</taxon>
        <taxon>Nitrosomonadaceae</taxon>
        <taxon>Nitrosomonas</taxon>
    </lineage>
</organism>
<feature type="transmembrane region" description="Helical" evidence="5">
    <location>
        <begin position="161"/>
        <end position="184"/>
    </location>
</feature>
<keyword evidence="5" id="KW-0830">Ubiquinone</keyword>
<comment type="similarity">
    <text evidence="5">Belongs to the complex I subunit 2 family.</text>
</comment>
<evidence type="ECO:0000256" key="4">
    <source>
        <dbReference type="ARBA" id="ARBA00023136"/>
    </source>
</evidence>
<dbReference type="Proteomes" id="UP000181998">
    <property type="component" value="Unassembled WGS sequence"/>
</dbReference>
<keyword evidence="5" id="KW-0520">NAD</keyword>
<protein>
    <recommendedName>
        <fullName evidence="5">NADH-quinone oxidoreductase subunit N</fullName>
        <ecNumber evidence="5">7.1.1.-</ecNumber>
    </recommendedName>
    <alternativeName>
        <fullName evidence="5">NADH dehydrogenase I subunit N</fullName>
    </alternativeName>
    <alternativeName>
        <fullName evidence="5">NDH-1 subunit N</fullName>
    </alternativeName>
</protein>
<dbReference type="EMBL" id="FOFX01000030">
    <property type="protein sequence ID" value="SEQ23633.1"/>
    <property type="molecule type" value="Genomic_DNA"/>
</dbReference>
<keyword evidence="5" id="KW-1278">Translocase</keyword>
<dbReference type="STRING" id="44577.ATY38_06755"/>
<dbReference type="RefSeq" id="WP_062558636.1">
    <property type="nucleotide sequence ID" value="NZ_CP013341.1"/>
</dbReference>
<dbReference type="GO" id="GO:0008137">
    <property type="term" value="F:NADH dehydrogenase (ubiquinone) activity"/>
    <property type="evidence" value="ECO:0007669"/>
    <property type="project" value="InterPro"/>
</dbReference>
<dbReference type="NCBIfam" id="TIGR01770">
    <property type="entry name" value="NDH_I_N"/>
    <property type="match status" value="1"/>
</dbReference>
<evidence type="ECO:0000313" key="9">
    <source>
        <dbReference type="EMBL" id="SEQ23633.1"/>
    </source>
</evidence>
<dbReference type="HAMAP" id="MF_00445">
    <property type="entry name" value="NDH1_NuoN_1"/>
    <property type="match status" value="1"/>
</dbReference>
<proteinExistence type="inferred from homology"/>
<evidence type="ECO:0000313" key="8">
    <source>
        <dbReference type="EMBL" id="SDT85149.1"/>
    </source>
</evidence>
<reference evidence="9 10" key="2">
    <citation type="submission" date="2016-10" db="EMBL/GenBank/DDBJ databases">
        <authorList>
            <person name="de Groot N.N."/>
        </authorList>
    </citation>
    <scope>NUCLEOTIDE SEQUENCE [LARGE SCALE GENOMIC DNA]</scope>
    <source>
        <strain evidence="8">Nm10</strain>
        <strain evidence="9 10">Nm9</strain>
    </source>
</reference>
<evidence type="ECO:0000256" key="2">
    <source>
        <dbReference type="ARBA" id="ARBA00022692"/>
    </source>
</evidence>
<comment type="subunit">
    <text evidence="5">NDH-1 is composed of 14 different subunits. Subunits NuoA, H, J, K, L, M, N constitute the membrane sector of the complex.</text>
</comment>
<dbReference type="PRINTS" id="PR01434">
    <property type="entry name" value="NADHDHGNASE5"/>
</dbReference>
<evidence type="ECO:0000256" key="5">
    <source>
        <dbReference type="HAMAP-Rule" id="MF_00445"/>
    </source>
</evidence>
<dbReference type="Pfam" id="PF00361">
    <property type="entry name" value="Proton_antipo_M"/>
    <property type="match status" value="1"/>
</dbReference>
<reference evidence="11" key="1">
    <citation type="submission" date="2016-10" db="EMBL/GenBank/DDBJ databases">
        <authorList>
            <person name="Varghese N."/>
            <person name="Submissions S."/>
        </authorList>
    </citation>
    <scope>NUCLEOTIDE SEQUENCE [LARGE SCALE GENOMIC DNA]</scope>
    <source>
        <strain evidence="11">Nm10</strain>
    </source>
</reference>
<dbReference type="InterPro" id="IPR001750">
    <property type="entry name" value="ND/Mrp_TM"/>
</dbReference>
<feature type="transmembrane region" description="Helical" evidence="5">
    <location>
        <begin position="404"/>
        <end position="424"/>
    </location>
</feature>
<dbReference type="InterPro" id="IPR010096">
    <property type="entry name" value="NADH-Q_OxRdtase_suN/2"/>
</dbReference>
<dbReference type="GO" id="GO:0042773">
    <property type="term" value="P:ATP synthesis coupled electron transport"/>
    <property type="evidence" value="ECO:0007669"/>
    <property type="project" value="InterPro"/>
</dbReference>
<feature type="transmembrane region" description="Helical" evidence="5">
    <location>
        <begin position="204"/>
        <end position="228"/>
    </location>
</feature>
<dbReference type="GO" id="GO:0050136">
    <property type="term" value="F:NADH dehydrogenase (quinone) (non-electrogenic) activity"/>
    <property type="evidence" value="ECO:0007669"/>
    <property type="project" value="UniProtKB-UniRule"/>
</dbReference>
<keyword evidence="5" id="KW-1003">Cell membrane</keyword>
<dbReference type="OrthoDB" id="9768329at2"/>
<keyword evidence="3 5" id="KW-1133">Transmembrane helix</keyword>
<feature type="transmembrane region" description="Helical" evidence="5">
    <location>
        <begin position="369"/>
        <end position="392"/>
    </location>
</feature>
<evidence type="ECO:0000256" key="1">
    <source>
        <dbReference type="ARBA" id="ARBA00004127"/>
    </source>
</evidence>
<dbReference type="EC" id="7.1.1.-" evidence="5"/>
<keyword evidence="5" id="KW-0874">Quinone</keyword>
<comment type="function">
    <text evidence="5">NDH-1 shuttles electrons from NADH, via FMN and iron-sulfur (Fe-S) centers, to quinones in the respiratory chain. The immediate electron acceptor for the enzyme in this species is believed to be ubiquinone. Couples the redox reaction to proton translocation (for every two electrons transferred, four hydrogen ions are translocated across the cytoplasmic membrane), and thus conserves the redox energy in a proton gradient.</text>
</comment>
<dbReference type="GO" id="GO:0048038">
    <property type="term" value="F:quinone binding"/>
    <property type="evidence" value="ECO:0007669"/>
    <property type="project" value="UniProtKB-KW"/>
</dbReference>
<accession>A0A0S3AJ44</accession>
<dbReference type="Proteomes" id="UP000182882">
    <property type="component" value="Unassembled WGS sequence"/>
</dbReference>
<name>A0A0S3AJ44_9PROT</name>
<sequence>MNFIPPDFAPASSEIFMLIMVCVVMLADLAAGDRRYIAYLLTQTTLLGCTILTFISFSTESTRTFHGMFVDDSMADILKLMVYGTVSAVLVYSHSYISDRGMLKGEFFSLILFATLGMMVMISASHFLTLYIGLELLSLSLYALVALRRDSLVATEAAMKFFVLGALASGFLLYGMSMVYGATGTLHVSQLAQVIQSGASSKEVLVVGLVFIVAGIAFKLSAAPFHMWAPDVYQGSPTAVTLFIGSAPKLAAFGFVMRLLIEGMGEMVNDWQGMLVILAVLSMAVGNIAAIAQTNIKRMLAYSTISHMGFLLLGFISADANGYSSALFYIIAYVLMTLGTFAMIMLLCRYGFEAENIDDFKGLNKRNSWYAFITLLLMLSLAGIPPMIGFYAKFAVLQAVVNAGYIWLAVMAVLFSLIGAFYYLRIIKLMYFDDPETIEPLVSNSNVRILLSANGFAVLALGIFPQGLMGLSLYAIQNSM</sequence>
<keyword evidence="4 5" id="KW-0472">Membrane</keyword>
<evidence type="ECO:0000313" key="10">
    <source>
        <dbReference type="Proteomes" id="UP000181998"/>
    </source>
</evidence>